<organism evidence="3 4">
    <name type="scientific">Roseococcus pinisoli</name>
    <dbReference type="NCBI Taxonomy" id="2835040"/>
    <lineage>
        <taxon>Bacteria</taxon>
        <taxon>Pseudomonadati</taxon>
        <taxon>Pseudomonadota</taxon>
        <taxon>Alphaproteobacteria</taxon>
        <taxon>Acetobacterales</taxon>
        <taxon>Roseomonadaceae</taxon>
        <taxon>Roseococcus</taxon>
    </lineage>
</organism>
<gene>
    <name evidence="3" type="ORF">KHU32_03280</name>
</gene>
<proteinExistence type="predicted"/>
<name>A0ABS5Q8C8_9PROT</name>
<feature type="region of interest" description="Disordered" evidence="1">
    <location>
        <begin position="1"/>
        <end position="26"/>
    </location>
</feature>
<feature type="compositionally biased region" description="Basic and acidic residues" evidence="1">
    <location>
        <begin position="1"/>
        <end position="10"/>
    </location>
</feature>
<evidence type="ECO:0000313" key="3">
    <source>
        <dbReference type="EMBL" id="MBS7809944.1"/>
    </source>
</evidence>
<dbReference type="PANTHER" id="PTHR46825">
    <property type="entry name" value="D-ALANYL-D-ALANINE-CARBOXYPEPTIDASE/ENDOPEPTIDASE AMPH"/>
    <property type="match status" value="1"/>
</dbReference>
<dbReference type="InterPro" id="IPR001466">
    <property type="entry name" value="Beta-lactam-related"/>
</dbReference>
<dbReference type="InterPro" id="IPR012338">
    <property type="entry name" value="Beta-lactam/transpept-like"/>
</dbReference>
<dbReference type="Gene3D" id="3.40.710.10">
    <property type="entry name" value="DD-peptidase/beta-lactamase superfamily"/>
    <property type="match status" value="1"/>
</dbReference>
<evidence type="ECO:0000259" key="2">
    <source>
        <dbReference type="Pfam" id="PF00144"/>
    </source>
</evidence>
<evidence type="ECO:0000256" key="1">
    <source>
        <dbReference type="SAM" id="MobiDB-lite"/>
    </source>
</evidence>
<dbReference type="Pfam" id="PF00144">
    <property type="entry name" value="Beta-lactamase"/>
    <property type="match status" value="1"/>
</dbReference>
<dbReference type="PANTHER" id="PTHR46825:SF9">
    <property type="entry name" value="BETA-LACTAMASE-RELATED DOMAIN-CONTAINING PROTEIN"/>
    <property type="match status" value="1"/>
</dbReference>
<comment type="caution">
    <text evidence="3">The sequence shown here is derived from an EMBL/GenBank/DDBJ whole genome shotgun (WGS) entry which is preliminary data.</text>
</comment>
<dbReference type="InterPro" id="IPR050491">
    <property type="entry name" value="AmpC-like"/>
</dbReference>
<evidence type="ECO:0000313" key="4">
    <source>
        <dbReference type="Proteomes" id="UP000766336"/>
    </source>
</evidence>
<sequence length="543" mass="57629">MPARAQDQDPHSAPNATVPKIDEPEEPLSMTDLDLLRLERCLDRLLDLPAGAPGATIGVARDGRILAHRSAGLASVELGVPIGPGTNFRIASVSKQFTCAAILLLAREGRLAPSDPIRRHLPQLPAILDSITLDHLMRNTSGLRDMLELNRLGGVDLGTPLAEEELDASIARQSTLNFPPGTRYLYCNSGFRLLGQVVERLSGQSLAAFLETRFFTPLGMTRTRHTPSVATPIPNLATGYLPEGGGFVRATQGFPLGGEGGLVSCVEDLMLWADAMAKGALGHLAAELEALVPFPNGEPGRYARGLQADAWRGLDTVSHGGLWPGYKTAYLRIPAKGLTVVAIANNAALDPAAFANAAAAAALAGDADLLAEPPAIDRASMVGTWLCEEDGLSLDFGEDGVARMHGVPYALAPTADGRLAALRGSFPFIAAPPRDGVLEVEFDAGRRRNFRRASTVPAPMLDGNWSCPELATRWHIEGGSVQAAGPVRTAVAPWRVEALTPRNLRVHIPSSLFPAWADVVVSEDGRALTVNAGRARGLVFERA</sequence>
<protein>
    <submittedName>
        <fullName evidence="3">Beta-lactamase family protein</fullName>
    </submittedName>
</protein>
<accession>A0ABS5Q8C8</accession>
<reference evidence="3 4" key="1">
    <citation type="submission" date="2021-05" db="EMBL/GenBank/DDBJ databases">
        <title>Roseococcus sp. XZZS9, whole genome shotgun sequencing project.</title>
        <authorList>
            <person name="Zhao G."/>
            <person name="Shen L."/>
        </authorList>
    </citation>
    <scope>NUCLEOTIDE SEQUENCE [LARGE SCALE GENOMIC DNA]</scope>
    <source>
        <strain evidence="3 4">XZZS9</strain>
    </source>
</reference>
<dbReference type="EMBL" id="JAHCDA010000001">
    <property type="protein sequence ID" value="MBS7809944.1"/>
    <property type="molecule type" value="Genomic_DNA"/>
</dbReference>
<feature type="domain" description="Beta-lactamase-related" evidence="2">
    <location>
        <begin position="51"/>
        <end position="361"/>
    </location>
</feature>
<dbReference type="Proteomes" id="UP000766336">
    <property type="component" value="Unassembled WGS sequence"/>
</dbReference>
<dbReference type="SUPFAM" id="SSF56601">
    <property type="entry name" value="beta-lactamase/transpeptidase-like"/>
    <property type="match status" value="1"/>
</dbReference>
<keyword evidence="4" id="KW-1185">Reference proteome</keyword>